<keyword evidence="5" id="KW-1185">Reference proteome</keyword>
<name>A0A927FQR4_9HYPH</name>
<dbReference type="AlphaFoldDB" id="A0A927FQR4"/>
<evidence type="ECO:0000259" key="3">
    <source>
        <dbReference type="PROSITE" id="PS51186"/>
    </source>
</evidence>
<dbReference type="PANTHER" id="PTHR43800">
    <property type="entry name" value="PEPTIDYL-LYSINE N-ACETYLTRANSFERASE YJAB"/>
    <property type="match status" value="1"/>
</dbReference>
<dbReference type="InterPro" id="IPR000182">
    <property type="entry name" value="GNAT_dom"/>
</dbReference>
<organism evidence="4 5">
    <name type="scientific">Devosia oryzisoli</name>
    <dbReference type="NCBI Taxonomy" id="2774138"/>
    <lineage>
        <taxon>Bacteria</taxon>
        <taxon>Pseudomonadati</taxon>
        <taxon>Pseudomonadota</taxon>
        <taxon>Alphaproteobacteria</taxon>
        <taxon>Hyphomicrobiales</taxon>
        <taxon>Devosiaceae</taxon>
        <taxon>Devosia</taxon>
    </lineage>
</organism>
<proteinExistence type="predicted"/>
<gene>
    <name evidence="4" type="ORF">IC608_03360</name>
</gene>
<sequence>MAIHLRQLGLEDMDDAARVHRRSFDHALPELAGLHTPEEDRAYFRGSVFEGCEIWGAFDERLVGFVAFGNGWIEQLYVLPDWHGQGIGRTLLDVAKAKWPRLTLWTFQQNGPARLFYERNGFVPVEETGGLGNEAKAPDVRYEWHRDGLTEPSLRSRLL</sequence>
<dbReference type="Proteomes" id="UP000654108">
    <property type="component" value="Unassembled WGS sequence"/>
</dbReference>
<feature type="domain" description="N-acetyltransferase" evidence="3">
    <location>
        <begin position="3"/>
        <end position="147"/>
    </location>
</feature>
<dbReference type="InterPro" id="IPR016181">
    <property type="entry name" value="Acyl_CoA_acyltransferase"/>
</dbReference>
<comment type="caution">
    <text evidence="4">The sequence shown here is derived from an EMBL/GenBank/DDBJ whole genome shotgun (WGS) entry which is preliminary data.</text>
</comment>
<keyword evidence="1" id="KW-0808">Transferase</keyword>
<evidence type="ECO:0000313" key="5">
    <source>
        <dbReference type="Proteomes" id="UP000654108"/>
    </source>
</evidence>
<accession>A0A927FQR4</accession>
<dbReference type="Gene3D" id="3.40.630.30">
    <property type="match status" value="1"/>
</dbReference>
<dbReference type="PROSITE" id="PS51186">
    <property type="entry name" value="GNAT"/>
    <property type="match status" value="1"/>
</dbReference>
<dbReference type="Pfam" id="PF13508">
    <property type="entry name" value="Acetyltransf_7"/>
    <property type="match status" value="1"/>
</dbReference>
<dbReference type="CDD" id="cd04301">
    <property type="entry name" value="NAT_SF"/>
    <property type="match status" value="1"/>
</dbReference>
<evidence type="ECO:0000256" key="2">
    <source>
        <dbReference type="ARBA" id="ARBA00023315"/>
    </source>
</evidence>
<dbReference type="EMBL" id="JACYFU010000001">
    <property type="protein sequence ID" value="MBD8064510.1"/>
    <property type="molecule type" value="Genomic_DNA"/>
</dbReference>
<dbReference type="RefSeq" id="WP_191772611.1">
    <property type="nucleotide sequence ID" value="NZ_JACYFU010000001.1"/>
</dbReference>
<keyword evidence="2" id="KW-0012">Acyltransferase</keyword>
<evidence type="ECO:0000256" key="1">
    <source>
        <dbReference type="ARBA" id="ARBA00022679"/>
    </source>
</evidence>
<evidence type="ECO:0000313" key="4">
    <source>
        <dbReference type="EMBL" id="MBD8064510.1"/>
    </source>
</evidence>
<dbReference type="SUPFAM" id="SSF55729">
    <property type="entry name" value="Acyl-CoA N-acyltransferases (Nat)"/>
    <property type="match status" value="1"/>
</dbReference>
<reference evidence="4" key="1">
    <citation type="submission" date="2020-09" db="EMBL/GenBank/DDBJ databases">
        <title>Genome seq and assembly of Devosia sp.</title>
        <authorList>
            <person name="Chhetri G."/>
        </authorList>
    </citation>
    <scope>NUCLEOTIDE SEQUENCE</scope>
    <source>
        <strain evidence="4">PTR5</strain>
    </source>
</reference>
<dbReference type="GO" id="GO:0016747">
    <property type="term" value="F:acyltransferase activity, transferring groups other than amino-acyl groups"/>
    <property type="evidence" value="ECO:0007669"/>
    <property type="project" value="InterPro"/>
</dbReference>
<dbReference type="PANTHER" id="PTHR43800:SF1">
    <property type="entry name" value="PEPTIDYL-LYSINE N-ACETYLTRANSFERASE YJAB"/>
    <property type="match status" value="1"/>
</dbReference>
<protein>
    <submittedName>
        <fullName evidence="4">GNAT family N-acetyltransferase</fullName>
    </submittedName>
</protein>